<dbReference type="PROSITE" id="PS50011">
    <property type="entry name" value="PROTEIN_KINASE_DOM"/>
    <property type="match status" value="1"/>
</dbReference>
<sequence>MWQLNQAVSYLHDTLKLIHGDLRPENILMLSISRCTVKLCNFRKAHTIGSCVKMNSRRGNLCADQLSTWRHHLRHITSFLRKRRPSFTIGKVEPSEESEDCEMGSGSLSTSDERSSSMRGNTNCSSELHEYTLGDMKRELNSELFSRAFTAPELVNATRYIASPASDNWSLAILAIYCVTGSTPWEIASVDNTKYTNFLHCAQKSQTLTPTPVEISRPNIRRFLKIRSASLTSLVGFSVKRRTRTMTPAFEKRVTEVLQQTADKGVDRGFGRYPTEL</sequence>
<name>H2ZC95_CIOSA</name>
<dbReference type="GO" id="GO:0005524">
    <property type="term" value="F:ATP binding"/>
    <property type="evidence" value="ECO:0007669"/>
    <property type="project" value="InterPro"/>
</dbReference>
<keyword evidence="4" id="KW-1185">Reference proteome</keyword>
<dbReference type="Ensembl" id="ENSCSAVT00000015385.1">
    <property type="protein sequence ID" value="ENSCSAVP00000015211.1"/>
    <property type="gene ID" value="ENSCSAVG00000008919.1"/>
</dbReference>
<evidence type="ECO:0000256" key="1">
    <source>
        <dbReference type="SAM" id="MobiDB-lite"/>
    </source>
</evidence>
<evidence type="ECO:0000259" key="2">
    <source>
        <dbReference type="PROSITE" id="PS50011"/>
    </source>
</evidence>
<evidence type="ECO:0000313" key="4">
    <source>
        <dbReference type="Proteomes" id="UP000007875"/>
    </source>
</evidence>
<dbReference type="InterPro" id="IPR011009">
    <property type="entry name" value="Kinase-like_dom_sf"/>
</dbReference>
<dbReference type="Proteomes" id="UP000007875">
    <property type="component" value="Unassembled WGS sequence"/>
</dbReference>
<reference evidence="3" key="3">
    <citation type="submission" date="2025-09" db="UniProtKB">
        <authorList>
            <consortium name="Ensembl"/>
        </authorList>
    </citation>
    <scope>IDENTIFICATION</scope>
</reference>
<accession>H2ZC95</accession>
<dbReference type="HOGENOM" id="CLU_1004566_0_0_1"/>
<dbReference type="Gene3D" id="1.10.510.10">
    <property type="entry name" value="Transferase(Phosphotransferase) domain 1"/>
    <property type="match status" value="1"/>
</dbReference>
<dbReference type="InParanoid" id="H2ZC95"/>
<dbReference type="SUPFAM" id="SSF56112">
    <property type="entry name" value="Protein kinase-like (PK-like)"/>
    <property type="match status" value="1"/>
</dbReference>
<reference evidence="4" key="1">
    <citation type="submission" date="2003-08" db="EMBL/GenBank/DDBJ databases">
        <authorList>
            <person name="Birren B."/>
            <person name="Nusbaum C."/>
            <person name="Abebe A."/>
            <person name="Abouelleil A."/>
            <person name="Adekoya E."/>
            <person name="Ait-zahra M."/>
            <person name="Allen N."/>
            <person name="Allen T."/>
            <person name="An P."/>
            <person name="Anderson M."/>
            <person name="Anderson S."/>
            <person name="Arachchi H."/>
            <person name="Armbruster J."/>
            <person name="Bachantsang P."/>
            <person name="Baldwin J."/>
            <person name="Barry A."/>
            <person name="Bayul T."/>
            <person name="Blitshsteyn B."/>
            <person name="Bloom T."/>
            <person name="Blye J."/>
            <person name="Boguslavskiy L."/>
            <person name="Borowsky M."/>
            <person name="Boukhgalter B."/>
            <person name="Brunache A."/>
            <person name="Butler J."/>
            <person name="Calixte N."/>
            <person name="Calvo S."/>
            <person name="Camarata J."/>
            <person name="Campo K."/>
            <person name="Chang J."/>
            <person name="Cheshatsang Y."/>
            <person name="Citroen M."/>
            <person name="Collymore A."/>
            <person name="Considine T."/>
            <person name="Cook A."/>
            <person name="Cooke P."/>
            <person name="Corum B."/>
            <person name="Cuomo C."/>
            <person name="David R."/>
            <person name="Dawoe T."/>
            <person name="Degray S."/>
            <person name="Dodge S."/>
            <person name="Dooley K."/>
            <person name="Dorje P."/>
            <person name="Dorjee K."/>
            <person name="Dorris L."/>
            <person name="Duffey N."/>
            <person name="Dupes A."/>
            <person name="Elkins T."/>
            <person name="Engels R."/>
            <person name="Erickson J."/>
            <person name="Farina A."/>
            <person name="Faro S."/>
            <person name="Ferreira P."/>
            <person name="Fischer H."/>
            <person name="Fitzgerald M."/>
            <person name="Foley K."/>
            <person name="Gage D."/>
            <person name="Galagan J."/>
            <person name="Gearin G."/>
            <person name="Gnerre S."/>
            <person name="Gnirke A."/>
            <person name="Goyette A."/>
            <person name="Graham J."/>
            <person name="Grandbois E."/>
            <person name="Gyaltsen K."/>
            <person name="Hafez N."/>
            <person name="Hagopian D."/>
            <person name="Hagos B."/>
            <person name="Hall J."/>
            <person name="Hatcher B."/>
            <person name="Heller A."/>
            <person name="Higgins H."/>
            <person name="Honan T."/>
            <person name="Horn A."/>
            <person name="Houde N."/>
            <person name="Hughes L."/>
            <person name="Hulme W."/>
            <person name="Husby E."/>
            <person name="Iliev I."/>
            <person name="Jaffe D."/>
            <person name="Jones C."/>
            <person name="Kamal M."/>
            <person name="Kamat A."/>
            <person name="Kamvysselis M."/>
            <person name="Karlsson E."/>
            <person name="Kells C."/>
            <person name="Kieu A."/>
            <person name="Kisner P."/>
            <person name="Kodira C."/>
            <person name="Kulbokas E."/>
            <person name="Labutti K."/>
            <person name="Lama D."/>
            <person name="Landers T."/>
            <person name="Leger J."/>
            <person name="Levine S."/>
            <person name="Lewis D."/>
            <person name="Lewis T."/>
            <person name="Lindblad-toh K."/>
            <person name="Liu X."/>
            <person name="Lokyitsang T."/>
            <person name="Lokyitsang Y."/>
            <person name="Lucien O."/>
            <person name="Lui A."/>
            <person name="Ma L.J."/>
            <person name="Mabbitt R."/>
            <person name="Macdonald J."/>
            <person name="Maclean C."/>
            <person name="Major J."/>
            <person name="Manning J."/>
            <person name="Marabella R."/>
            <person name="Maru K."/>
            <person name="Matthews C."/>
            <person name="Mauceli E."/>
            <person name="Mccarthy M."/>
            <person name="Mcdonough S."/>
            <person name="Mcghee T."/>
            <person name="Meldrim J."/>
            <person name="Meneus L."/>
            <person name="Mesirov J."/>
            <person name="Mihalev A."/>
            <person name="Mihova T."/>
            <person name="Mikkelsen T."/>
            <person name="Mlenga V."/>
            <person name="Moru K."/>
            <person name="Mozes J."/>
            <person name="Mulrain L."/>
            <person name="Munson G."/>
            <person name="Naylor J."/>
            <person name="Newes C."/>
            <person name="Nguyen C."/>
            <person name="Nguyen N."/>
            <person name="Nguyen T."/>
            <person name="Nicol R."/>
            <person name="Nielsen C."/>
            <person name="Nizzari M."/>
            <person name="Norbu C."/>
            <person name="Norbu N."/>
            <person name="O'donnell P."/>
            <person name="Okoawo O."/>
            <person name="O'leary S."/>
            <person name="Omotosho B."/>
            <person name="O'neill K."/>
            <person name="Osman S."/>
            <person name="Parker S."/>
            <person name="Perrin D."/>
            <person name="Phunkhang P."/>
            <person name="Piqani B."/>
            <person name="Purcell S."/>
            <person name="Rachupka T."/>
            <person name="Ramasamy U."/>
            <person name="Rameau R."/>
            <person name="Ray V."/>
            <person name="Raymond C."/>
            <person name="Retta R."/>
            <person name="Richardson S."/>
            <person name="Rise C."/>
            <person name="Rodriguez J."/>
            <person name="Rogers J."/>
            <person name="Rogov P."/>
            <person name="Rutman M."/>
            <person name="Schupbach R."/>
            <person name="Seaman C."/>
            <person name="Settipalli S."/>
            <person name="Sharpe T."/>
            <person name="Sheridan J."/>
            <person name="Sherpa N."/>
            <person name="Shi J."/>
            <person name="Smirnov S."/>
            <person name="Smith C."/>
            <person name="Sougnez C."/>
            <person name="Spencer B."/>
            <person name="Stalker J."/>
            <person name="Stange-thomann N."/>
            <person name="Stavropoulos S."/>
            <person name="Stetson K."/>
            <person name="Stone C."/>
            <person name="Stone S."/>
            <person name="Stubbs M."/>
            <person name="Talamas J."/>
            <person name="Tchuinga P."/>
            <person name="Tenzing P."/>
            <person name="Tesfaye S."/>
            <person name="Theodore J."/>
            <person name="Thoulutsang Y."/>
            <person name="Topham K."/>
            <person name="Towey S."/>
            <person name="Tsamla T."/>
            <person name="Tsomo N."/>
            <person name="Vallee D."/>
            <person name="Vassiliev H."/>
            <person name="Venkataraman V."/>
            <person name="Vinson J."/>
            <person name="Vo A."/>
            <person name="Wade C."/>
            <person name="Wang S."/>
            <person name="Wangchuk T."/>
            <person name="Wangdi T."/>
            <person name="Whittaker C."/>
            <person name="Wilkinson J."/>
            <person name="Wu Y."/>
            <person name="Wyman D."/>
            <person name="Yadav S."/>
            <person name="Yang S."/>
            <person name="Yang X."/>
            <person name="Yeager S."/>
            <person name="Yee E."/>
            <person name="Young G."/>
            <person name="Zainoun J."/>
            <person name="Zembeck L."/>
            <person name="Zimmer A."/>
            <person name="Zody M."/>
            <person name="Lander E."/>
        </authorList>
    </citation>
    <scope>NUCLEOTIDE SEQUENCE [LARGE SCALE GENOMIC DNA]</scope>
</reference>
<dbReference type="PROSITE" id="PS00109">
    <property type="entry name" value="PROTEIN_KINASE_TYR"/>
    <property type="match status" value="1"/>
</dbReference>
<proteinExistence type="predicted"/>
<evidence type="ECO:0000313" key="3">
    <source>
        <dbReference type="Ensembl" id="ENSCSAVP00000015211.1"/>
    </source>
</evidence>
<dbReference type="InterPro" id="IPR008266">
    <property type="entry name" value="Tyr_kinase_AS"/>
</dbReference>
<dbReference type="PANTHER" id="PTHR24359:SF1">
    <property type="entry name" value="INHIBITOR OF NUCLEAR FACTOR KAPPA-B KINASE EPSILON SUBUNIT HOMOLOG 1-RELATED"/>
    <property type="match status" value="1"/>
</dbReference>
<protein>
    <recommendedName>
        <fullName evidence="2">Protein kinase domain-containing protein</fullName>
    </recommendedName>
</protein>
<organism evidence="3 4">
    <name type="scientific">Ciona savignyi</name>
    <name type="common">Pacific transparent sea squirt</name>
    <dbReference type="NCBI Taxonomy" id="51511"/>
    <lineage>
        <taxon>Eukaryota</taxon>
        <taxon>Metazoa</taxon>
        <taxon>Chordata</taxon>
        <taxon>Tunicata</taxon>
        <taxon>Ascidiacea</taxon>
        <taxon>Phlebobranchia</taxon>
        <taxon>Cionidae</taxon>
        <taxon>Ciona</taxon>
    </lineage>
</organism>
<dbReference type="AlphaFoldDB" id="H2ZC95"/>
<dbReference type="PANTHER" id="PTHR24359">
    <property type="entry name" value="SERINE/THREONINE-PROTEIN KINASE SBK1"/>
    <property type="match status" value="1"/>
</dbReference>
<feature type="region of interest" description="Disordered" evidence="1">
    <location>
        <begin position="91"/>
        <end position="121"/>
    </location>
</feature>
<dbReference type="GO" id="GO:0004674">
    <property type="term" value="F:protein serine/threonine kinase activity"/>
    <property type="evidence" value="ECO:0007669"/>
    <property type="project" value="TreeGrafter"/>
</dbReference>
<dbReference type="InterPro" id="IPR000719">
    <property type="entry name" value="Prot_kinase_dom"/>
</dbReference>
<feature type="domain" description="Protein kinase" evidence="2">
    <location>
        <begin position="1"/>
        <end position="277"/>
    </location>
</feature>
<reference evidence="3" key="2">
    <citation type="submission" date="2025-08" db="UniProtKB">
        <authorList>
            <consortium name="Ensembl"/>
        </authorList>
    </citation>
    <scope>IDENTIFICATION</scope>
</reference>